<evidence type="ECO:0000256" key="12">
    <source>
        <dbReference type="PROSITE-ProRule" id="PRU00169"/>
    </source>
</evidence>
<evidence type="ECO:0000313" key="16">
    <source>
        <dbReference type="Proteomes" id="UP000199074"/>
    </source>
</evidence>
<feature type="modified residue" description="4-aspartylphosphate" evidence="12">
    <location>
        <position position="782"/>
    </location>
</feature>
<organism evidence="15 16">
    <name type="scientific">Devosia crocina</name>
    <dbReference type="NCBI Taxonomy" id="429728"/>
    <lineage>
        <taxon>Bacteria</taxon>
        <taxon>Pseudomonadati</taxon>
        <taxon>Pseudomonadota</taxon>
        <taxon>Alphaproteobacteria</taxon>
        <taxon>Hyphomicrobiales</taxon>
        <taxon>Devosiaceae</taxon>
        <taxon>Devosia</taxon>
    </lineage>
</organism>
<dbReference type="GO" id="GO:0009584">
    <property type="term" value="P:detection of visible light"/>
    <property type="evidence" value="ECO:0007669"/>
    <property type="project" value="InterPro"/>
</dbReference>
<keyword evidence="3" id="KW-0600">Photoreceptor protein</keyword>
<evidence type="ECO:0000313" key="15">
    <source>
        <dbReference type="EMBL" id="SFV28963.1"/>
    </source>
</evidence>
<keyword evidence="4 12" id="KW-0597">Phosphoprotein</keyword>
<sequence>MTAHQHVDLTNCDREPIHIPGSIQPHGSLLACDASAGTVLRHSQNVGAMLGIEGDPNGRSLSDLIGSSAAHDIRNALSRTPEGARSSLLFGQRLENGRRYDVAVHRFKGNAVLEFEPASEEVAQPLELARAMLGRISAIDTPERLIRDTARLVQGMLGYDRVMIYQFGQDGAGKVMAEAKRADLESFLGQYFPSSDIPQQARALYLKNTIRIISDANFERIPVVPALDASGEPLDLSFAHLRSVSPIHCEYLRNMGVGASMSISVIVDGALWGMIACHHYAPRTLSMAQRVAAEMFGEFFSLHLSALRHRRSLEVATAARAALDSFLSEAVGAADINQLMRDRVTDFAQLIPADGVVLWINGTATSIGTTAPDAVLPGLARFAETVAEGRVWATHKLSNVLAGAEDYASQVSGVLIVPISQRPRDFLFFFRRELVQTLDWAGNPDKTYEVGPLGDRLTPRKSFAIWKETVHHQSAPWTDQEREFAEATRAAMVGVILQHSELLADERAKADVRQRMLNEELNHRVKNILAVIKSLVTSPNQDGQSLADYVDSLRGRIQALSLAHDQVIRGDGGGSLLDLLNAELSPYQTSSATITLTGPNTWMDARSFSIMALVFHELSTNAAKYGALSRPGGELKVEWKLDAVGACDIVWQERKGPEVRPPSRRGFGTVLVDRSIPFDLGGESNVDYHSDGVTARFRIPPRFVSNRAQLATVTKVHQPAAATDFSSLKGKNVLIVEDQMLIALDLEQILTDSGMNAAATATSLREALVYLGRERPDCAVLDVNLGEESSAPIARHLIEAGIPFIFATGYGERGSISAEFEGVPVVRKPYDTASILTQLRQVLS</sequence>
<evidence type="ECO:0000259" key="13">
    <source>
        <dbReference type="PROSITE" id="PS50046"/>
    </source>
</evidence>
<dbReference type="InterPro" id="IPR036890">
    <property type="entry name" value="HATPase_C_sf"/>
</dbReference>
<dbReference type="InterPro" id="IPR013654">
    <property type="entry name" value="PAS_2"/>
</dbReference>
<gene>
    <name evidence="15" type="ORF">SAMN05216456_0641</name>
</gene>
<keyword evidence="11" id="KW-0675">Receptor</keyword>
<dbReference type="InterPro" id="IPR029016">
    <property type="entry name" value="GAF-like_dom_sf"/>
</dbReference>
<dbReference type="Gene3D" id="3.30.450.40">
    <property type="match status" value="1"/>
</dbReference>
<dbReference type="PANTHER" id="PTHR41523">
    <property type="entry name" value="TWO-COMPONENT SYSTEM SENSOR PROTEIN"/>
    <property type="match status" value="1"/>
</dbReference>
<dbReference type="GO" id="GO:0005524">
    <property type="term" value="F:ATP binding"/>
    <property type="evidence" value="ECO:0007669"/>
    <property type="project" value="UniProtKB-KW"/>
</dbReference>
<dbReference type="SMART" id="SM00448">
    <property type="entry name" value="REC"/>
    <property type="match status" value="1"/>
</dbReference>
<keyword evidence="7" id="KW-0547">Nucleotide-binding</keyword>
<keyword evidence="9" id="KW-0067">ATP-binding</keyword>
<dbReference type="SUPFAM" id="SSF52172">
    <property type="entry name" value="CheY-like"/>
    <property type="match status" value="1"/>
</dbReference>
<dbReference type="OrthoDB" id="9760752at2"/>
<keyword evidence="6" id="KW-0808">Transferase</keyword>
<dbReference type="PRINTS" id="PR01033">
    <property type="entry name" value="PHYTOCHROME"/>
</dbReference>
<dbReference type="Gene3D" id="3.30.450.20">
    <property type="entry name" value="PAS domain"/>
    <property type="match status" value="1"/>
</dbReference>
<dbReference type="InterPro" id="IPR013515">
    <property type="entry name" value="Phytochrome_cen-reg"/>
</dbReference>
<evidence type="ECO:0000256" key="9">
    <source>
        <dbReference type="ARBA" id="ARBA00022840"/>
    </source>
</evidence>
<accession>A0A1I7N2V5</accession>
<dbReference type="InterPro" id="IPR011102">
    <property type="entry name" value="Sig_transdc_His_kinase_HWE"/>
</dbReference>
<dbReference type="Pfam" id="PF01590">
    <property type="entry name" value="GAF"/>
    <property type="match status" value="1"/>
</dbReference>
<keyword evidence="8 15" id="KW-0418">Kinase</keyword>
<dbReference type="InterPro" id="IPR003018">
    <property type="entry name" value="GAF"/>
</dbReference>
<dbReference type="Gene3D" id="3.30.450.270">
    <property type="match status" value="1"/>
</dbReference>
<evidence type="ECO:0000256" key="10">
    <source>
        <dbReference type="ARBA" id="ARBA00022991"/>
    </source>
</evidence>
<dbReference type="PANTHER" id="PTHR41523:SF7">
    <property type="entry name" value="HISTIDINE KINASE"/>
    <property type="match status" value="1"/>
</dbReference>
<feature type="domain" description="Response regulatory" evidence="14">
    <location>
        <begin position="732"/>
        <end position="843"/>
    </location>
</feature>
<dbReference type="InterPro" id="IPR011006">
    <property type="entry name" value="CheY-like_superfamily"/>
</dbReference>
<dbReference type="Gene3D" id="3.40.50.2300">
    <property type="match status" value="1"/>
</dbReference>
<dbReference type="SUPFAM" id="SSF55781">
    <property type="entry name" value="GAF domain-like"/>
    <property type="match status" value="2"/>
</dbReference>
<dbReference type="InterPro" id="IPR009219">
    <property type="entry name" value="Bactrphtchr_CheY"/>
</dbReference>
<comment type="catalytic activity">
    <reaction evidence="1">
        <text>ATP + protein L-histidine = ADP + protein N-phospho-L-histidine.</text>
        <dbReference type="EC" id="2.7.13.3"/>
    </reaction>
</comment>
<evidence type="ECO:0000256" key="8">
    <source>
        <dbReference type="ARBA" id="ARBA00022777"/>
    </source>
</evidence>
<evidence type="ECO:0000256" key="6">
    <source>
        <dbReference type="ARBA" id="ARBA00022679"/>
    </source>
</evidence>
<dbReference type="GO" id="GO:0006355">
    <property type="term" value="P:regulation of DNA-templated transcription"/>
    <property type="evidence" value="ECO:0007669"/>
    <property type="project" value="InterPro"/>
</dbReference>
<evidence type="ECO:0000256" key="4">
    <source>
        <dbReference type="ARBA" id="ARBA00022553"/>
    </source>
</evidence>
<dbReference type="Pfam" id="PF08446">
    <property type="entry name" value="PAS_2"/>
    <property type="match status" value="1"/>
</dbReference>
<evidence type="ECO:0000256" key="3">
    <source>
        <dbReference type="ARBA" id="ARBA00022543"/>
    </source>
</evidence>
<evidence type="ECO:0000259" key="14">
    <source>
        <dbReference type="PROSITE" id="PS50110"/>
    </source>
</evidence>
<dbReference type="STRING" id="429728.SAMN05216456_0641"/>
<dbReference type="EMBL" id="FPCK01000001">
    <property type="protein sequence ID" value="SFV28963.1"/>
    <property type="molecule type" value="Genomic_DNA"/>
</dbReference>
<evidence type="ECO:0000256" key="11">
    <source>
        <dbReference type="ARBA" id="ARBA00023170"/>
    </source>
</evidence>
<name>A0A1I7N2V5_9HYPH</name>
<reference evidence="15 16" key="1">
    <citation type="submission" date="2016-10" db="EMBL/GenBank/DDBJ databases">
        <authorList>
            <person name="de Groot N.N."/>
        </authorList>
    </citation>
    <scope>NUCLEOTIDE SEQUENCE [LARGE SCALE GENOMIC DNA]</scope>
    <source>
        <strain evidence="15 16">IPL20</strain>
    </source>
</reference>
<evidence type="ECO:0000256" key="5">
    <source>
        <dbReference type="ARBA" id="ARBA00022606"/>
    </source>
</evidence>
<feature type="domain" description="Phytochrome chromophore attachment site" evidence="13">
    <location>
        <begin position="141"/>
        <end position="302"/>
    </location>
</feature>
<proteinExistence type="predicted"/>
<dbReference type="SUPFAM" id="SSF55785">
    <property type="entry name" value="PYP-like sensor domain (PAS domain)"/>
    <property type="match status" value="1"/>
</dbReference>
<dbReference type="SMART" id="SM00065">
    <property type="entry name" value="GAF"/>
    <property type="match status" value="1"/>
</dbReference>
<dbReference type="AlphaFoldDB" id="A0A1I7N2V5"/>
<dbReference type="GO" id="GO:0000160">
    <property type="term" value="P:phosphorelay signal transduction system"/>
    <property type="evidence" value="ECO:0007669"/>
    <property type="project" value="InterPro"/>
</dbReference>
<dbReference type="InterPro" id="IPR001789">
    <property type="entry name" value="Sig_transdc_resp-reg_receiver"/>
</dbReference>
<evidence type="ECO:0000256" key="7">
    <source>
        <dbReference type="ARBA" id="ARBA00022741"/>
    </source>
</evidence>
<protein>
    <recommendedName>
        <fullName evidence="2">histidine kinase</fullName>
        <ecNumber evidence="2">2.7.13.3</ecNumber>
    </recommendedName>
</protein>
<dbReference type="InterPro" id="IPR001294">
    <property type="entry name" value="Phytochrome"/>
</dbReference>
<keyword evidence="10" id="KW-0157">Chromophore</keyword>
<dbReference type="EC" id="2.7.13.3" evidence="2"/>
<dbReference type="InterPro" id="IPR035965">
    <property type="entry name" value="PAS-like_dom_sf"/>
</dbReference>
<dbReference type="PIRSF" id="PIRSF036397">
    <property type="entry name" value="Bactrphtchrm_rec"/>
    <property type="match status" value="1"/>
</dbReference>
<dbReference type="SMART" id="SM00911">
    <property type="entry name" value="HWE_HK"/>
    <property type="match status" value="1"/>
</dbReference>
<dbReference type="RefSeq" id="WP_092420819.1">
    <property type="nucleotide sequence ID" value="NZ_FPCK01000001.1"/>
</dbReference>
<dbReference type="Proteomes" id="UP000199074">
    <property type="component" value="Unassembled WGS sequence"/>
</dbReference>
<keyword evidence="5" id="KW-0716">Sensory transduction</keyword>
<dbReference type="GO" id="GO:0004673">
    <property type="term" value="F:protein histidine kinase activity"/>
    <property type="evidence" value="ECO:0007669"/>
    <property type="project" value="UniProtKB-EC"/>
</dbReference>
<dbReference type="InterPro" id="IPR016132">
    <property type="entry name" value="Phyto_chromo_attachment"/>
</dbReference>
<dbReference type="PROSITE" id="PS50046">
    <property type="entry name" value="PHYTOCHROME_2"/>
    <property type="match status" value="1"/>
</dbReference>
<dbReference type="GO" id="GO:0009881">
    <property type="term" value="F:photoreceptor activity"/>
    <property type="evidence" value="ECO:0007669"/>
    <property type="project" value="UniProtKB-KW"/>
</dbReference>
<evidence type="ECO:0000256" key="2">
    <source>
        <dbReference type="ARBA" id="ARBA00012438"/>
    </source>
</evidence>
<dbReference type="Gene3D" id="3.30.565.10">
    <property type="entry name" value="Histidine kinase-like ATPase, C-terminal domain"/>
    <property type="match status" value="1"/>
</dbReference>
<evidence type="ECO:0000256" key="1">
    <source>
        <dbReference type="ARBA" id="ARBA00000085"/>
    </source>
</evidence>
<dbReference type="PROSITE" id="PS50110">
    <property type="entry name" value="RESPONSE_REGULATORY"/>
    <property type="match status" value="1"/>
</dbReference>
<dbReference type="Pfam" id="PF00072">
    <property type="entry name" value="Response_reg"/>
    <property type="match status" value="1"/>
</dbReference>
<dbReference type="InterPro" id="IPR043150">
    <property type="entry name" value="Phytochrome_PHY_sf"/>
</dbReference>
<dbReference type="Pfam" id="PF00360">
    <property type="entry name" value="PHY"/>
    <property type="match status" value="1"/>
</dbReference>
<keyword evidence="16" id="KW-1185">Reference proteome</keyword>
<dbReference type="Pfam" id="PF07536">
    <property type="entry name" value="HWE_HK"/>
    <property type="match status" value="1"/>
</dbReference>